<proteinExistence type="predicted"/>
<reference evidence="2" key="1">
    <citation type="submission" date="2021-06" db="EMBL/GenBank/DDBJ databases">
        <authorList>
            <person name="Kallberg Y."/>
            <person name="Tangrot J."/>
            <person name="Rosling A."/>
        </authorList>
    </citation>
    <scope>NUCLEOTIDE SEQUENCE</scope>
    <source>
        <strain evidence="2">IN212</strain>
    </source>
</reference>
<evidence type="ECO:0000313" key="3">
    <source>
        <dbReference type="Proteomes" id="UP000789396"/>
    </source>
</evidence>
<dbReference type="Gene3D" id="1.10.510.10">
    <property type="entry name" value="Transferase(Phosphotransferase) domain 1"/>
    <property type="match status" value="1"/>
</dbReference>
<evidence type="ECO:0000259" key="1">
    <source>
        <dbReference type="Pfam" id="PF07714"/>
    </source>
</evidence>
<accession>A0A9N9P3J5</accession>
<evidence type="ECO:0000313" key="2">
    <source>
        <dbReference type="EMBL" id="CAG8788259.1"/>
    </source>
</evidence>
<feature type="non-terminal residue" evidence="2">
    <location>
        <position position="109"/>
    </location>
</feature>
<name>A0A9N9P3J5_9GLOM</name>
<protein>
    <submittedName>
        <fullName evidence="2">18482_t:CDS:1</fullName>
    </submittedName>
</protein>
<feature type="domain" description="Serine-threonine/tyrosine-protein kinase catalytic" evidence="1">
    <location>
        <begin position="31"/>
        <end position="92"/>
    </location>
</feature>
<gene>
    <name evidence="2" type="ORF">RFULGI_LOCUS16482</name>
</gene>
<organism evidence="2 3">
    <name type="scientific">Racocetra fulgida</name>
    <dbReference type="NCBI Taxonomy" id="60492"/>
    <lineage>
        <taxon>Eukaryota</taxon>
        <taxon>Fungi</taxon>
        <taxon>Fungi incertae sedis</taxon>
        <taxon>Mucoromycota</taxon>
        <taxon>Glomeromycotina</taxon>
        <taxon>Glomeromycetes</taxon>
        <taxon>Diversisporales</taxon>
        <taxon>Gigasporaceae</taxon>
        <taxon>Racocetra</taxon>
    </lineage>
</organism>
<dbReference type="Proteomes" id="UP000789396">
    <property type="component" value="Unassembled WGS sequence"/>
</dbReference>
<dbReference type="OrthoDB" id="10261027at2759"/>
<dbReference type="SUPFAM" id="SSF56112">
    <property type="entry name" value="Protein kinase-like (PK-like)"/>
    <property type="match status" value="1"/>
</dbReference>
<dbReference type="AlphaFoldDB" id="A0A9N9P3J5"/>
<sequence length="109" mass="12510">GHSTVYSAEYGGTKIAVKELIHTDIRTIVNELTSGIRPFFTVYNKASLHLSISQGRREKTIPGTPSRYAKIYKKCWNTDPKKRPELDEILPKIQKLREATKFILMKYSP</sequence>
<dbReference type="InterPro" id="IPR001245">
    <property type="entry name" value="Ser-Thr/Tyr_kinase_cat_dom"/>
</dbReference>
<feature type="non-terminal residue" evidence="2">
    <location>
        <position position="1"/>
    </location>
</feature>
<dbReference type="EMBL" id="CAJVPZ010058661">
    <property type="protein sequence ID" value="CAG8788259.1"/>
    <property type="molecule type" value="Genomic_DNA"/>
</dbReference>
<comment type="caution">
    <text evidence="2">The sequence shown here is derived from an EMBL/GenBank/DDBJ whole genome shotgun (WGS) entry which is preliminary data.</text>
</comment>
<keyword evidence="3" id="KW-1185">Reference proteome</keyword>
<dbReference type="GO" id="GO:0004672">
    <property type="term" value="F:protein kinase activity"/>
    <property type="evidence" value="ECO:0007669"/>
    <property type="project" value="InterPro"/>
</dbReference>
<dbReference type="Pfam" id="PF07714">
    <property type="entry name" value="PK_Tyr_Ser-Thr"/>
    <property type="match status" value="1"/>
</dbReference>
<dbReference type="InterPro" id="IPR011009">
    <property type="entry name" value="Kinase-like_dom_sf"/>
</dbReference>